<name>A0A6J4ML90_9ACTN</name>
<feature type="region of interest" description="Disordered" evidence="1">
    <location>
        <begin position="1"/>
        <end position="117"/>
    </location>
</feature>
<accession>A0A6J4ML90</accession>
<dbReference type="EC" id="6.5.1.1" evidence="2"/>
<dbReference type="GO" id="GO:0003910">
    <property type="term" value="F:DNA ligase (ATP) activity"/>
    <property type="evidence" value="ECO:0007669"/>
    <property type="project" value="UniProtKB-EC"/>
</dbReference>
<sequence>VRPAGVRRARARPTAAPLRPPSGGGRGAALLGRPQGAAVGPPAGPARRARRGPRPRPRDVRGRDQAHRGQRVVGAREPHGASLRVRAPQQRRRASLRAHRHRRSGAPAPHPQPTTGL</sequence>
<feature type="non-terminal residue" evidence="2">
    <location>
        <position position="117"/>
    </location>
</feature>
<feature type="compositionally biased region" description="Basic and acidic residues" evidence="1">
    <location>
        <begin position="56"/>
        <end position="67"/>
    </location>
</feature>
<dbReference type="EMBL" id="CADCUH010000170">
    <property type="protein sequence ID" value="CAA9361009.1"/>
    <property type="molecule type" value="Genomic_DNA"/>
</dbReference>
<feature type="compositionally biased region" description="Basic residues" evidence="1">
    <location>
        <begin position="1"/>
        <end position="11"/>
    </location>
</feature>
<feature type="compositionally biased region" description="Pro residues" evidence="1">
    <location>
        <begin position="108"/>
        <end position="117"/>
    </location>
</feature>
<evidence type="ECO:0000256" key="1">
    <source>
        <dbReference type="SAM" id="MobiDB-lite"/>
    </source>
</evidence>
<organism evidence="2">
    <name type="scientific">uncultured Nocardioidaceae bacterium</name>
    <dbReference type="NCBI Taxonomy" id="253824"/>
    <lineage>
        <taxon>Bacteria</taxon>
        <taxon>Bacillati</taxon>
        <taxon>Actinomycetota</taxon>
        <taxon>Actinomycetes</taxon>
        <taxon>Propionibacteriales</taxon>
        <taxon>Nocardioidaceae</taxon>
        <taxon>environmental samples</taxon>
    </lineage>
</organism>
<protein>
    <submittedName>
        <fullName evidence="2">DNA_ligase_IV_Ku-like</fullName>
        <ecNumber evidence="2">6.5.1.1</ecNumber>
    </submittedName>
</protein>
<evidence type="ECO:0000313" key="2">
    <source>
        <dbReference type="EMBL" id="CAA9361009.1"/>
    </source>
</evidence>
<keyword evidence="2" id="KW-0436">Ligase</keyword>
<dbReference type="AlphaFoldDB" id="A0A6J4ML90"/>
<feature type="compositionally biased region" description="Low complexity" evidence="1">
    <location>
        <begin position="28"/>
        <end position="41"/>
    </location>
</feature>
<reference evidence="2" key="1">
    <citation type="submission" date="2020-02" db="EMBL/GenBank/DDBJ databases">
        <authorList>
            <person name="Meier V. D."/>
        </authorList>
    </citation>
    <scope>NUCLEOTIDE SEQUENCE</scope>
    <source>
        <strain evidence="2">AVDCRST_MAG36</strain>
    </source>
</reference>
<feature type="non-terminal residue" evidence="2">
    <location>
        <position position="1"/>
    </location>
</feature>
<feature type="compositionally biased region" description="Basic residues" evidence="1">
    <location>
        <begin position="89"/>
        <end position="104"/>
    </location>
</feature>
<gene>
    <name evidence="2" type="ORF">AVDCRST_MAG36-2637</name>
</gene>
<proteinExistence type="predicted"/>